<dbReference type="OrthoDB" id="3259746at2759"/>
<dbReference type="KEGG" id="hir:HETIRDRAFT_417157"/>
<evidence type="ECO:0000256" key="1">
    <source>
        <dbReference type="SAM" id="SignalP"/>
    </source>
</evidence>
<dbReference type="GeneID" id="20673389"/>
<evidence type="ECO:0000313" key="2">
    <source>
        <dbReference type="EMBL" id="ETW83170.1"/>
    </source>
</evidence>
<organism evidence="2 3">
    <name type="scientific">Heterobasidion irregulare (strain TC 32-1)</name>
    <dbReference type="NCBI Taxonomy" id="747525"/>
    <lineage>
        <taxon>Eukaryota</taxon>
        <taxon>Fungi</taxon>
        <taxon>Dikarya</taxon>
        <taxon>Basidiomycota</taxon>
        <taxon>Agaricomycotina</taxon>
        <taxon>Agaricomycetes</taxon>
        <taxon>Russulales</taxon>
        <taxon>Bondarzewiaceae</taxon>
        <taxon>Heterobasidion</taxon>
        <taxon>Heterobasidion annosum species complex</taxon>
    </lineage>
</organism>
<accession>W4KCV9</accession>
<dbReference type="InParanoid" id="W4KCV9"/>
<dbReference type="PANTHER" id="PTHR37487">
    <property type="entry name" value="CHROMOSOME 1, WHOLE GENOME SHOTGUN SEQUENCE"/>
    <property type="match status" value="1"/>
</dbReference>
<keyword evidence="1" id="KW-0732">Signal</keyword>
<sequence length="219" mass="21398">MFSTLVSATLVSVLAIQGARAAFTIDTPVLTQCQDTHITWSQSQAPYNLLIVPSADPCGDSLADLGDHNGLSMTWKVNLAAGTKVMLSLEDGSSDEAWSADIVVQPSNDTSCLSGAAASSVIASASAAASSIASAIASASAVTSAVPTTLSIAYTGKPASVVTSAVASGTSSSSGATVSALGAANAGANPFSSGAPAARSLYKPAMIFGALGAALAIAL</sequence>
<dbReference type="eggNOG" id="ENOG502SQZU">
    <property type="taxonomic scope" value="Eukaryota"/>
</dbReference>
<evidence type="ECO:0000313" key="3">
    <source>
        <dbReference type="Proteomes" id="UP000030671"/>
    </source>
</evidence>
<feature type="chain" id="PRO_5004845307" evidence="1">
    <location>
        <begin position="22"/>
        <end position="219"/>
    </location>
</feature>
<dbReference type="HOGENOM" id="CLU_063099_3_0_1"/>
<name>W4KCV9_HETIT</name>
<dbReference type="EMBL" id="KI925457">
    <property type="protein sequence ID" value="ETW83170.1"/>
    <property type="molecule type" value="Genomic_DNA"/>
</dbReference>
<keyword evidence="3" id="KW-1185">Reference proteome</keyword>
<dbReference type="Proteomes" id="UP000030671">
    <property type="component" value="Unassembled WGS sequence"/>
</dbReference>
<protein>
    <submittedName>
        <fullName evidence="2">Uncharacterized protein</fullName>
    </submittedName>
</protein>
<dbReference type="PANTHER" id="PTHR37487:SF3">
    <property type="entry name" value="CLEAVAGE_POLYADENYLATION SPECIFICITY FACTOR A SUBUNIT N-TERMINAL DOMAIN-CONTAINING PROTEIN"/>
    <property type="match status" value="1"/>
</dbReference>
<feature type="signal peptide" evidence="1">
    <location>
        <begin position="1"/>
        <end position="21"/>
    </location>
</feature>
<proteinExistence type="predicted"/>
<reference evidence="2 3" key="1">
    <citation type="journal article" date="2012" name="New Phytol.">
        <title>Insight into trade-off between wood decay and parasitism from the genome of a fungal forest pathogen.</title>
        <authorList>
            <person name="Olson A."/>
            <person name="Aerts A."/>
            <person name="Asiegbu F."/>
            <person name="Belbahri L."/>
            <person name="Bouzid O."/>
            <person name="Broberg A."/>
            <person name="Canback B."/>
            <person name="Coutinho P.M."/>
            <person name="Cullen D."/>
            <person name="Dalman K."/>
            <person name="Deflorio G."/>
            <person name="van Diepen L.T."/>
            <person name="Dunand C."/>
            <person name="Duplessis S."/>
            <person name="Durling M."/>
            <person name="Gonthier P."/>
            <person name="Grimwood J."/>
            <person name="Fossdal C.G."/>
            <person name="Hansson D."/>
            <person name="Henrissat B."/>
            <person name="Hietala A."/>
            <person name="Himmelstrand K."/>
            <person name="Hoffmeister D."/>
            <person name="Hogberg N."/>
            <person name="James T.Y."/>
            <person name="Karlsson M."/>
            <person name="Kohler A."/>
            <person name="Kues U."/>
            <person name="Lee Y.H."/>
            <person name="Lin Y.C."/>
            <person name="Lind M."/>
            <person name="Lindquist E."/>
            <person name="Lombard V."/>
            <person name="Lucas S."/>
            <person name="Lunden K."/>
            <person name="Morin E."/>
            <person name="Murat C."/>
            <person name="Park J."/>
            <person name="Raffaello T."/>
            <person name="Rouze P."/>
            <person name="Salamov A."/>
            <person name="Schmutz J."/>
            <person name="Solheim H."/>
            <person name="Stahlberg J."/>
            <person name="Velez H."/>
            <person name="de Vries R.P."/>
            <person name="Wiebenga A."/>
            <person name="Woodward S."/>
            <person name="Yakovlev I."/>
            <person name="Garbelotto M."/>
            <person name="Martin F."/>
            <person name="Grigoriev I.V."/>
            <person name="Stenlid J."/>
        </authorList>
    </citation>
    <scope>NUCLEOTIDE SEQUENCE [LARGE SCALE GENOMIC DNA]</scope>
    <source>
        <strain evidence="2 3">TC 32-1</strain>
    </source>
</reference>
<gene>
    <name evidence="2" type="ORF">HETIRDRAFT_417157</name>
</gene>
<dbReference type="AlphaFoldDB" id="W4KCV9"/>
<dbReference type="RefSeq" id="XP_009545452.1">
    <property type="nucleotide sequence ID" value="XM_009547157.1"/>
</dbReference>